<keyword evidence="1" id="KW-0175">Coiled coil</keyword>
<organism evidence="2 3">
    <name type="scientific">Parascaris equorum</name>
    <name type="common">Equine roundworm</name>
    <dbReference type="NCBI Taxonomy" id="6256"/>
    <lineage>
        <taxon>Eukaryota</taxon>
        <taxon>Metazoa</taxon>
        <taxon>Ecdysozoa</taxon>
        <taxon>Nematoda</taxon>
        <taxon>Chromadorea</taxon>
        <taxon>Rhabditida</taxon>
        <taxon>Spirurina</taxon>
        <taxon>Ascaridomorpha</taxon>
        <taxon>Ascaridoidea</taxon>
        <taxon>Ascarididae</taxon>
        <taxon>Parascaris</taxon>
    </lineage>
</organism>
<evidence type="ECO:0000256" key="1">
    <source>
        <dbReference type="SAM" id="Coils"/>
    </source>
</evidence>
<reference evidence="3" key="1">
    <citation type="submission" date="2022-11" db="UniProtKB">
        <authorList>
            <consortium name="WormBaseParasite"/>
        </authorList>
    </citation>
    <scope>IDENTIFICATION</scope>
</reference>
<keyword evidence="2" id="KW-1185">Reference proteome</keyword>
<feature type="coiled-coil region" evidence="1">
    <location>
        <begin position="29"/>
        <end position="63"/>
    </location>
</feature>
<dbReference type="Proteomes" id="UP000887564">
    <property type="component" value="Unplaced"/>
</dbReference>
<dbReference type="WBParaSite" id="PEQ_0000460601-mRNA-1">
    <property type="protein sequence ID" value="PEQ_0000460601-mRNA-1"/>
    <property type="gene ID" value="PEQ_0000460601"/>
</dbReference>
<proteinExistence type="predicted"/>
<accession>A0A914RD57</accession>
<name>A0A914RD57_PAREQ</name>
<sequence>MFLSTHRRAVYEEVVQFSFRRVLRSDEVYREMETRIRELEAVNNELRVSKSRIEGRVAELEQMLSAECSEAAYCHAAETFRSVALSLTQIPYRSASMHSSGSESTAAEIDVTAELSKELETLRESEATQRTRAQKAIQRLRDVEGEFDEEVKAVKEECAKENEGHEQARRERDTAAMLLQEKVDELQVKVRSHNVTNKFRIKSLNVWYWCPHIAFARKVKLQSVKAENAELRQSVAKLHKELEEFGSGSDMQNGEVGQLKRVKRQLEAKCAEQVII</sequence>
<dbReference type="AlphaFoldDB" id="A0A914RD57"/>
<evidence type="ECO:0000313" key="3">
    <source>
        <dbReference type="WBParaSite" id="PEQ_0000460601-mRNA-1"/>
    </source>
</evidence>
<evidence type="ECO:0000313" key="2">
    <source>
        <dbReference type="Proteomes" id="UP000887564"/>
    </source>
</evidence>
<protein>
    <submittedName>
        <fullName evidence="3">Uncharacterized protein</fullName>
    </submittedName>
</protein>